<dbReference type="InterPro" id="IPR016032">
    <property type="entry name" value="Sig_transdc_resp-reg_C-effctor"/>
</dbReference>
<organism evidence="3 4">
    <name type="scientific">Arthrobacter gengyunqii</name>
    <dbReference type="NCBI Taxonomy" id="2886940"/>
    <lineage>
        <taxon>Bacteria</taxon>
        <taxon>Bacillati</taxon>
        <taxon>Actinomycetota</taxon>
        <taxon>Actinomycetes</taxon>
        <taxon>Micrococcales</taxon>
        <taxon>Micrococcaceae</taxon>
        <taxon>Arthrobacter</taxon>
    </lineage>
</organism>
<dbReference type="Gene3D" id="1.10.10.10">
    <property type="entry name" value="Winged helix-like DNA-binding domain superfamily/Winged helix DNA-binding domain"/>
    <property type="match status" value="1"/>
</dbReference>
<evidence type="ECO:0000313" key="3">
    <source>
        <dbReference type="EMBL" id="MCC3266598.1"/>
    </source>
</evidence>
<dbReference type="RefSeq" id="WP_227891411.1">
    <property type="nucleotide sequence ID" value="NZ_JAJFZQ010000006.1"/>
</dbReference>
<evidence type="ECO:0000259" key="2">
    <source>
        <dbReference type="SMART" id="SM00421"/>
    </source>
</evidence>
<dbReference type="InterPro" id="IPR036388">
    <property type="entry name" value="WH-like_DNA-bd_sf"/>
</dbReference>
<dbReference type="Gene3D" id="3.40.50.300">
    <property type="entry name" value="P-loop containing nucleotide triphosphate hydrolases"/>
    <property type="match status" value="1"/>
</dbReference>
<dbReference type="SUPFAM" id="SSF52540">
    <property type="entry name" value="P-loop containing nucleoside triphosphate hydrolases"/>
    <property type="match status" value="1"/>
</dbReference>
<name>A0ABS8GMW3_9MICC</name>
<dbReference type="InterPro" id="IPR027417">
    <property type="entry name" value="P-loop_NTPase"/>
</dbReference>
<keyword evidence="4" id="KW-1185">Reference proteome</keyword>
<feature type="domain" description="HTH luxR-type" evidence="2">
    <location>
        <begin position="832"/>
        <end position="889"/>
    </location>
</feature>
<evidence type="ECO:0000313" key="4">
    <source>
        <dbReference type="Proteomes" id="UP001139168"/>
    </source>
</evidence>
<dbReference type="SUPFAM" id="SSF46894">
    <property type="entry name" value="C-terminal effector domain of the bipartite response regulators"/>
    <property type="match status" value="1"/>
</dbReference>
<accession>A0ABS8GMW3</accession>
<sequence>MTTDGRVPPPAPSGSRYTDTPAQPRAVDSRAAARRAVLAALEESGAVILGPAGIGKTTLAREAGDLYGDGYRVHLRGSALSAQTPYGALAWLLSDLPPNDLVNPVRVVRALESLLVRLAGGRRIIMVIDNAEEIDDLGVLVTAELCRRGTVVLILICGDLLRCHRDYVRLWTDGLLKRIDLAPLDLPETAELLAAAAGGPLTTLAQRMLWQQSRGNPLLAALLCRDHIAAKALVLRRGFWTWAGPLVYSGELPERVETVLRRFTAGERRAVEILALCRELPLEILLQLVPAHTVDSLEEGSLVTISGGHGQPVRLAWNLQPATIAAKITFGRSRELWTEVTRVIDPHGLSGAAAAGMASWSLSVGIVLEPDLALAAARWSNETGDAEAALRYSRAVAAPRPLRVVLEEAAALQAGGNHAQLHRMVASVETGSGDPEDLRIRLLTLRLLAAARIRGCPDDPWSLLEQAEQRLPHEAGARPGPSLQVTLARAELLSLDGRFTEYPASLAEDLADPAAPSDLRLLAAIRLAQQHAAAGRFEETLELVALIRFRLAAGIQTDVRTRELFFHHLFFLLIRCGELGQALAMTESAAPPDNGTGLRTAGGTELPTGLVHAYAGRGDLALGFLYPALAQLESHDPDAMLPLASAAFGYAHFLAQEPGRIPGREPSPDSLYRPDPSLDAAAGYFRVLSGPAASGSPDGSDHNAELLRARAQRAGAAGNAPDALLCYSAAALRGNRQAAAELGVAAASVNGTPGIVFRNLAEGLLEKDVPALIQAGTAALGQRNSRLAHGAAVAARGFAADGGSRTVLRQARQLEYESFRALSPINSVQHGLAQLGDFERELALRAAAGETSAALGKRFHLSARTVDWHLGRVFARLHVSGRSDLREVLSQPEAGHGLRAPGR</sequence>
<evidence type="ECO:0000256" key="1">
    <source>
        <dbReference type="SAM" id="MobiDB-lite"/>
    </source>
</evidence>
<proteinExistence type="predicted"/>
<dbReference type="EMBL" id="JAJFZQ010000006">
    <property type="protein sequence ID" value="MCC3266598.1"/>
    <property type="molecule type" value="Genomic_DNA"/>
</dbReference>
<feature type="region of interest" description="Disordered" evidence="1">
    <location>
        <begin position="1"/>
        <end position="26"/>
    </location>
</feature>
<dbReference type="SMART" id="SM00421">
    <property type="entry name" value="HTH_LUXR"/>
    <property type="match status" value="1"/>
</dbReference>
<dbReference type="Proteomes" id="UP001139168">
    <property type="component" value="Unassembled WGS sequence"/>
</dbReference>
<gene>
    <name evidence="3" type="ORF">LJ752_11155</name>
</gene>
<reference evidence="3" key="1">
    <citation type="submission" date="2021-10" db="EMBL/GenBank/DDBJ databases">
        <title>Novel species in genus Arthrobacter.</title>
        <authorList>
            <person name="Liu Y."/>
        </authorList>
    </citation>
    <scope>NUCLEOTIDE SEQUENCE</scope>
    <source>
        <strain evidence="3">Zg-Y786</strain>
    </source>
</reference>
<protein>
    <recommendedName>
        <fullName evidence="2">HTH luxR-type domain-containing protein</fullName>
    </recommendedName>
</protein>
<comment type="caution">
    <text evidence="3">The sequence shown here is derived from an EMBL/GenBank/DDBJ whole genome shotgun (WGS) entry which is preliminary data.</text>
</comment>
<dbReference type="InterPro" id="IPR000792">
    <property type="entry name" value="Tscrpt_reg_LuxR_C"/>
</dbReference>